<keyword evidence="6" id="KW-1185">Reference proteome</keyword>
<dbReference type="InterPro" id="IPR050765">
    <property type="entry name" value="Riboflavin_Biosynth_HTPR"/>
</dbReference>
<sequence>MPSPACLASSQAKSRPFATAILAMSADGKISDAHRTAARFPSAADKRHLETWVADADATLFGAATLRAYGTTALVKDTSLLAIRHRQQRPPQPIHIVCSPSGQLPPDIPFFRQPVPRWLLTTAAGSQGWQGQQQFERVWTAPHQGTEERFHWPTIFAELKTRRIHHLLIMGGGQLVADLMAHDLIDELRLTICPLIIGGQTAPTPCDGSGFSLQDAPRLTLVGHKTIDDEVFLHYRRQRATLP</sequence>
<evidence type="ECO:0000313" key="6">
    <source>
        <dbReference type="Proteomes" id="UP001196661"/>
    </source>
</evidence>
<keyword evidence="3" id="KW-0560">Oxidoreductase</keyword>
<dbReference type="InterPro" id="IPR002734">
    <property type="entry name" value="RibDG_C"/>
</dbReference>
<dbReference type="RefSeq" id="WP_215617345.1">
    <property type="nucleotide sequence ID" value="NZ_JADOER010000004.1"/>
</dbReference>
<dbReference type="Gene3D" id="3.40.430.10">
    <property type="entry name" value="Dihydrofolate Reductase, subunit A"/>
    <property type="match status" value="1"/>
</dbReference>
<accession>A0ABS5Y0X6</accession>
<dbReference type="PANTHER" id="PTHR38011">
    <property type="entry name" value="DIHYDROFOLATE REDUCTASE FAMILY PROTEIN (AFU_ORTHOLOGUE AFUA_8G06820)"/>
    <property type="match status" value="1"/>
</dbReference>
<dbReference type="InterPro" id="IPR024072">
    <property type="entry name" value="DHFR-like_dom_sf"/>
</dbReference>
<dbReference type="EMBL" id="JADOER010000004">
    <property type="protein sequence ID" value="MBT9311463.1"/>
    <property type="molecule type" value="Genomic_DNA"/>
</dbReference>
<keyword evidence="2" id="KW-0521">NADP</keyword>
<protein>
    <submittedName>
        <fullName evidence="5">RibD family protein</fullName>
    </submittedName>
</protein>
<comment type="pathway">
    <text evidence="1">Cofactor biosynthesis; riboflavin biosynthesis.</text>
</comment>
<comment type="caution">
    <text evidence="5">The sequence shown here is derived from an EMBL/GenBank/DDBJ whole genome shotgun (WGS) entry which is preliminary data.</text>
</comment>
<dbReference type="Pfam" id="PF01872">
    <property type="entry name" value="RibD_C"/>
    <property type="match status" value="1"/>
</dbReference>
<organism evidence="5 6">
    <name type="scientific">Leptothoe kymatousa TAU-MAC 1615</name>
    <dbReference type="NCBI Taxonomy" id="2364775"/>
    <lineage>
        <taxon>Bacteria</taxon>
        <taxon>Bacillati</taxon>
        <taxon>Cyanobacteriota</taxon>
        <taxon>Cyanophyceae</taxon>
        <taxon>Nodosilineales</taxon>
        <taxon>Cymatolegaceae</taxon>
        <taxon>Leptothoe</taxon>
        <taxon>Leptothoe kymatousa</taxon>
    </lineage>
</organism>
<dbReference type="PANTHER" id="PTHR38011:SF7">
    <property type="entry name" value="2,5-DIAMINO-6-RIBOSYLAMINO-4(3H)-PYRIMIDINONE 5'-PHOSPHATE REDUCTASE"/>
    <property type="match status" value="1"/>
</dbReference>
<proteinExistence type="predicted"/>
<evidence type="ECO:0000313" key="5">
    <source>
        <dbReference type="EMBL" id="MBT9311463.1"/>
    </source>
</evidence>
<dbReference type="SUPFAM" id="SSF53597">
    <property type="entry name" value="Dihydrofolate reductase-like"/>
    <property type="match status" value="1"/>
</dbReference>
<evidence type="ECO:0000256" key="3">
    <source>
        <dbReference type="ARBA" id="ARBA00023002"/>
    </source>
</evidence>
<feature type="domain" description="Bacterial bifunctional deaminase-reductase C-terminal" evidence="4">
    <location>
        <begin position="18"/>
        <end position="232"/>
    </location>
</feature>
<evidence type="ECO:0000256" key="1">
    <source>
        <dbReference type="ARBA" id="ARBA00005104"/>
    </source>
</evidence>
<reference evidence="5 6" key="1">
    <citation type="journal article" date="2021" name="Mar. Drugs">
        <title>Genome Reduction and Secondary Metabolism of the Marine Sponge-Associated Cyanobacterium Leptothoe.</title>
        <authorList>
            <person name="Konstantinou D."/>
            <person name="Popin R.V."/>
            <person name="Fewer D.P."/>
            <person name="Sivonen K."/>
            <person name="Gkelis S."/>
        </authorList>
    </citation>
    <scope>NUCLEOTIDE SEQUENCE [LARGE SCALE GENOMIC DNA]</scope>
    <source>
        <strain evidence="5 6">TAU-MAC 1615</strain>
    </source>
</reference>
<dbReference type="Proteomes" id="UP001196661">
    <property type="component" value="Unassembled WGS sequence"/>
</dbReference>
<evidence type="ECO:0000259" key="4">
    <source>
        <dbReference type="Pfam" id="PF01872"/>
    </source>
</evidence>
<evidence type="ECO:0000256" key="2">
    <source>
        <dbReference type="ARBA" id="ARBA00022857"/>
    </source>
</evidence>
<gene>
    <name evidence="5" type="ORF">IXB28_04535</name>
</gene>
<name>A0ABS5Y0X6_9CYAN</name>